<reference evidence="4 5" key="1">
    <citation type="journal article" date="2014" name="Nat. Commun.">
        <title>Molecular traces of alternative social organization in a termite genome.</title>
        <authorList>
            <person name="Terrapon N."/>
            <person name="Li C."/>
            <person name="Robertson H.M."/>
            <person name="Ji L."/>
            <person name="Meng X."/>
            <person name="Booth W."/>
            <person name="Chen Z."/>
            <person name="Childers C.P."/>
            <person name="Glastad K.M."/>
            <person name="Gokhale K."/>
            <person name="Gowin J."/>
            <person name="Gronenberg W."/>
            <person name="Hermansen R.A."/>
            <person name="Hu H."/>
            <person name="Hunt B.G."/>
            <person name="Huylmans A.K."/>
            <person name="Khalil S.M."/>
            <person name="Mitchell R.D."/>
            <person name="Munoz-Torres M.C."/>
            <person name="Mustard J.A."/>
            <person name="Pan H."/>
            <person name="Reese J.T."/>
            <person name="Scharf M.E."/>
            <person name="Sun F."/>
            <person name="Vogel H."/>
            <person name="Xiao J."/>
            <person name="Yang W."/>
            <person name="Yang Z."/>
            <person name="Yang Z."/>
            <person name="Zhou J."/>
            <person name="Zhu J."/>
            <person name="Brent C.S."/>
            <person name="Elsik C.G."/>
            <person name="Goodisman M.A."/>
            <person name="Liberles D.A."/>
            <person name="Roe R.M."/>
            <person name="Vargo E.L."/>
            <person name="Vilcinskas A."/>
            <person name="Wang J."/>
            <person name="Bornberg-Bauer E."/>
            <person name="Korb J."/>
            <person name="Zhang G."/>
            <person name="Liebig J."/>
        </authorList>
    </citation>
    <scope>NUCLEOTIDE SEQUENCE [LARGE SCALE GENOMIC DNA]</scope>
    <source>
        <tissue evidence="4">Whole organism</tissue>
    </source>
</reference>
<accession>A0A067RKS0</accession>
<dbReference type="InterPro" id="IPR036770">
    <property type="entry name" value="Ankyrin_rpt-contain_sf"/>
</dbReference>
<gene>
    <name evidence="4" type="ORF">L798_05567</name>
</gene>
<dbReference type="STRING" id="136037.A0A067RKS0"/>
<dbReference type="OMA" id="ACINILY"/>
<dbReference type="PANTHER" id="PTHR24198">
    <property type="entry name" value="ANKYRIN REPEAT AND PROTEIN KINASE DOMAIN-CONTAINING PROTEIN"/>
    <property type="match status" value="1"/>
</dbReference>
<keyword evidence="5" id="KW-1185">Reference proteome</keyword>
<dbReference type="PANTHER" id="PTHR24198:SF165">
    <property type="entry name" value="ANKYRIN REPEAT-CONTAINING PROTEIN-RELATED"/>
    <property type="match status" value="1"/>
</dbReference>
<dbReference type="PROSITE" id="PS50088">
    <property type="entry name" value="ANK_REPEAT"/>
    <property type="match status" value="1"/>
</dbReference>
<dbReference type="InterPro" id="IPR002110">
    <property type="entry name" value="Ankyrin_rpt"/>
</dbReference>
<dbReference type="eggNOG" id="KOG4177">
    <property type="taxonomic scope" value="Eukaryota"/>
</dbReference>
<organism evidence="4 5">
    <name type="scientific">Zootermopsis nevadensis</name>
    <name type="common">Dampwood termite</name>
    <dbReference type="NCBI Taxonomy" id="136037"/>
    <lineage>
        <taxon>Eukaryota</taxon>
        <taxon>Metazoa</taxon>
        <taxon>Ecdysozoa</taxon>
        <taxon>Arthropoda</taxon>
        <taxon>Hexapoda</taxon>
        <taxon>Insecta</taxon>
        <taxon>Pterygota</taxon>
        <taxon>Neoptera</taxon>
        <taxon>Polyneoptera</taxon>
        <taxon>Dictyoptera</taxon>
        <taxon>Blattodea</taxon>
        <taxon>Blattoidea</taxon>
        <taxon>Termitoidae</taxon>
        <taxon>Termopsidae</taxon>
        <taxon>Zootermopsis</taxon>
    </lineage>
</organism>
<evidence type="ECO:0000313" key="4">
    <source>
        <dbReference type="EMBL" id="KDR20104.1"/>
    </source>
</evidence>
<dbReference type="Gene3D" id="1.25.40.20">
    <property type="entry name" value="Ankyrin repeat-containing domain"/>
    <property type="match status" value="1"/>
</dbReference>
<sequence length="143" mass="15662">MKRACWCGNARVVEYMLKNGADITSCTNDGDTPMFLAVYSAIKKSYAYDPACINILYNSGCNINAPKSHGYTPLHLAAKAGNADLVRWLLVHGADPDRVTKCNKKPVDFAIKYGHKKVVSLLTVCTGDETHQQRTSPGSQKIN</sequence>
<name>A0A067RKS0_ZOONE</name>
<dbReference type="InParanoid" id="A0A067RKS0"/>
<proteinExistence type="predicted"/>
<dbReference type="PROSITE" id="PS50297">
    <property type="entry name" value="ANK_REP_REGION"/>
    <property type="match status" value="1"/>
</dbReference>
<dbReference type="SUPFAM" id="SSF48403">
    <property type="entry name" value="Ankyrin repeat"/>
    <property type="match status" value="1"/>
</dbReference>
<evidence type="ECO:0000313" key="5">
    <source>
        <dbReference type="Proteomes" id="UP000027135"/>
    </source>
</evidence>
<dbReference type="AlphaFoldDB" id="A0A067RKS0"/>
<keyword evidence="1" id="KW-0677">Repeat</keyword>
<evidence type="ECO:0000256" key="3">
    <source>
        <dbReference type="PROSITE-ProRule" id="PRU00023"/>
    </source>
</evidence>
<evidence type="ECO:0000256" key="1">
    <source>
        <dbReference type="ARBA" id="ARBA00022737"/>
    </source>
</evidence>
<keyword evidence="2 3" id="KW-0040">ANK repeat</keyword>
<dbReference type="Pfam" id="PF12796">
    <property type="entry name" value="Ank_2"/>
    <property type="match status" value="1"/>
</dbReference>
<evidence type="ECO:0000256" key="2">
    <source>
        <dbReference type="ARBA" id="ARBA00023043"/>
    </source>
</evidence>
<dbReference type="Proteomes" id="UP000027135">
    <property type="component" value="Unassembled WGS sequence"/>
</dbReference>
<dbReference type="Pfam" id="PF13857">
    <property type="entry name" value="Ank_5"/>
    <property type="match status" value="1"/>
</dbReference>
<feature type="repeat" description="ANK" evidence="3">
    <location>
        <begin position="69"/>
        <end position="101"/>
    </location>
</feature>
<dbReference type="EMBL" id="KK852619">
    <property type="protein sequence ID" value="KDR20104.1"/>
    <property type="molecule type" value="Genomic_DNA"/>
</dbReference>
<dbReference type="SMART" id="SM00248">
    <property type="entry name" value="ANK"/>
    <property type="match status" value="3"/>
</dbReference>
<protein>
    <submittedName>
        <fullName evidence="4">Ankyrin repeat domain-containing protein 29</fullName>
    </submittedName>
</protein>